<dbReference type="PRINTS" id="PR00080">
    <property type="entry name" value="SDRFAMILY"/>
</dbReference>
<evidence type="ECO:0000313" key="7">
    <source>
        <dbReference type="Proteomes" id="UP000323506"/>
    </source>
</evidence>
<dbReference type="PANTHER" id="PTHR43490:SF60">
    <property type="entry name" value="NAD(P)-BINDING ROSSMANN-FOLD SUPERFAMILY PROTEIN"/>
    <property type="match status" value="1"/>
</dbReference>
<dbReference type="InterPro" id="IPR036291">
    <property type="entry name" value="NAD(P)-bd_dom_sf"/>
</dbReference>
<dbReference type="AlphaFoldDB" id="A0A5D2AYK1"/>
<evidence type="ECO:0000313" key="6">
    <source>
        <dbReference type="EMBL" id="TYG50024.1"/>
    </source>
</evidence>
<name>A0A5D2AYK1_GOSDA</name>
<evidence type="ECO:0000256" key="5">
    <source>
        <dbReference type="RuleBase" id="RU369024"/>
    </source>
</evidence>
<comment type="similarity">
    <text evidence="1 4">Belongs to the short-chain dehydrogenases/reductases (SDR) family.</text>
</comment>
<dbReference type="PRINTS" id="PR00081">
    <property type="entry name" value="GDHRDH"/>
</dbReference>
<sequence>MESKLVDQFHFSSTVSLHSSNRWWSGDTVAVVTGANKGIGLAVVKRFAELGLTVVLTARDEERGKKATEKLREEGLGNVRFFALDVSKAASIKTFVSWVETTFGGLDILVNNAGVSFNDIHENSVEFAETVIKTNFHGPKLLTESLLPLFRLSPSISRILNISSRLGSINKERLSEEEIEGVVKMFLGDVKEGRWERKGWPQIWTDYSVSKLALNAYSRVLAKRFEGGRLSVNCFCPGYTQTSMTRGQGTHTPDAAAEVAVSLALLPPHDLPTGHFFLGFGPYNQSRL</sequence>
<organism evidence="6 7">
    <name type="scientific">Gossypium darwinii</name>
    <name type="common">Darwin's cotton</name>
    <name type="synonym">Gossypium barbadense var. darwinii</name>
    <dbReference type="NCBI Taxonomy" id="34276"/>
    <lineage>
        <taxon>Eukaryota</taxon>
        <taxon>Viridiplantae</taxon>
        <taxon>Streptophyta</taxon>
        <taxon>Embryophyta</taxon>
        <taxon>Tracheophyta</taxon>
        <taxon>Spermatophyta</taxon>
        <taxon>Magnoliopsida</taxon>
        <taxon>eudicotyledons</taxon>
        <taxon>Gunneridae</taxon>
        <taxon>Pentapetalae</taxon>
        <taxon>rosids</taxon>
        <taxon>malvids</taxon>
        <taxon>Malvales</taxon>
        <taxon>Malvaceae</taxon>
        <taxon>Malvoideae</taxon>
        <taxon>Gossypium</taxon>
    </lineage>
</organism>
<dbReference type="EC" id="1.1.1.-" evidence="5"/>
<dbReference type="CDD" id="cd05324">
    <property type="entry name" value="carb_red_PTCR-like_SDR_c"/>
    <property type="match status" value="1"/>
</dbReference>
<dbReference type="SUPFAM" id="SSF51735">
    <property type="entry name" value="NAD(P)-binding Rossmann-fold domains"/>
    <property type="match status" value="1"/>
</dbReference>
<dbReference type="GO" id="GO:0016616">
    <property type="term" value="F:oxidoreductase activity, acting on the CH-OH group of donors, NAD or NADP as acceptor"/>
    <property type="evidence" value="ECO:0007669"/>
    <property type="project" value="InterPro"/>
</dbReference>
<evidence type="ECO:0000256" key="4">
    <source>
        <dbReference type="RuleBase" id="RU000363"/>
    </source>
</evidence>
<dbReference type="GO" id="GO:0016020">
    <property type="term" value="C:membrane"/>
    <property type="evidence" value="ECO:0007669"/>
    <property type="project" value="TreeGrafter"/>
</dbReference>
<evidence type="ECO:0000256" key="1">
    <source>
        <dbReference type="ARBA" id="ARBA00006484"/>
    </source>
</evidence>
<reference evidence="6 7" key="1">
    <citation type="submission" date="2019-06" db="EMBL/GenBank/DDBJ databases">
        <title>WGS assembly of Gossypium darwinii.</title>
        <authorList>
            <person name="Chen Z.J."/>
            <person name="Sreedasyam A."/>
            <person name="Ando A."/>
            <person name="Song Q."/>
            <person name="De L."/>
            <person name="Hulse-Kemp A."/>
            <person name="Ding M."/>
            <person name="Ye W."/>
            <person name="Kirkbride R."/>
            <person name="Jenkins J."/>
            <person name="Plott C."/>
            <person name="Lovell J."/>
            <person name="Lin Y.-M."/>
            <person name="Vaughn R."/>
            <person name="Liu B."/>
            <person name="Li W."/>
            <person name="Simpson S."/>
            <person name="Scheffler B."/>
            <person name="Saski C."/>
            <person name="Grover C."/>
            <person name="Hu G."/>
            <person name="Conover J."/>
            <person name="Carlson J."/>
            <person name="Shu S."/>
            <person name="Boston L."/>
            <person name="Williams M."/>
            <person name="Peterson D."/>
            <person name="Mcgee K."/>
            <person name="Jones D."/>
            <person name="Wendel J."/>
            <person name="Stelly D."/>
            <person name="Grimwood J."/>
            <person name="Schmutz J."/>
        </authorList>
    </citation>
    <scope>NUCLEOTIDE SEQUENCE [LARGE SCALE GENOMIC DNA]</scope>
    <source>
        <strain evidence="6">1808015.09</strain>
    </source>
</reference>
<accession>A0A5D2AYK1</accession>
<keyword evidence="2 5" id="KW-0521">NADP</keyword>
<dbReference type="InterPro" id="IPR045313">
    <property type="entry name" value="CBR1-like"/>
</dbReference>
<gene>
    <name evidence="6" type="ORF">ES288_D10G142800v1</name>
</gene>
<dbReference type="InterPro" id="IPR002347">
    <property type="entry name" value="SDR_fam"/>
</dbReference>
<dbReference type="Pfam" id="PF00106">
    <property type="entry name" value="adh_short"/>
    <property type="match status" value="2"/>
</dbReference>
<protein>
    <recommendedName>
        <fullName evidence="5">Short-chain dehydrogenase/reductase</fullName>
        <ecNumber evidence="5">1.1.1.-</ecNumber>
    </recommendedName>
</protein>
<dbReference type="Gene3D" id="3.40.50.720">
    <property type="entry name" value="NAD(P)-binding Rossmann-like Domain"/>
    <property type="match status" value="1"/>
</dbReference>
<dbReference type="EMBL" id="CM017710">
    <property type="protein sequence ID" value="TYG50024.1"/>
    <property type="molecule type" value="Genomic_DNA"/>
</dbReference>
<dbReference type="PANTHER" id="PTHR43490">
    <property type="entry name" value="(+)-NEOMENTHOL DEHYDROGENASE"/>
    <property type="match status" value="1"/>
</dbReference>
<dbReference type="Proteomes" id="UP000323506">
    <property type="component" value="Chromosome D10"/>
</dbReference>
<dbReference type="FunFam" id="3.40.50.720:FF:000387">
    <property type="entry name" value="NAD(P)-binding Rossmann-fold superfamily protein"/>
    <property type="match status" value="1"/>
</dbReference>
<evidence type="ECO:0000256" key="2">
    <source>
        <dbReference type="ARBA" id="ARBA00022857"/>
    </source>
</evidence>
<keyword evidence="3 5" id="KW-0560">Oxidoreductase</keyword>
<keyword evidence="7" id="KW-1185">Reference proteome</keyword>
<proteinExistence type="inferred from homology"/>
<evidence type="ECO:0000256" key="3">
    <source>
        <dbReference type="ARBA" id="ARBA00023002"/>
    </source>
</evidence>